<dbReference type="GO" id="GO:0060285">
    <property type="term" value="P:cilium-dependent cell motility"/>
    <property type="evidence" value="ECO:0007669"/>
    <property type="project" value="TreeGrafter"/>
</dbReference>
<accession>A0A0X3NL39</accession>
<evidence type="ECO:0000256" key="6">
    <source>
        <dbReference type="SAM" id="MobiDB-lite"/>
    </source>
</evidence>
<dbReference type="GO" id="GO:0005576">
    <property type="term" value="C:extracellular region"/>
    <property type="evidence" value="ECO:0007669"/>
    <property type="project" value="GOC"/>
</dbReference>
<comment type="function">
    <text evidence="4">Required for assembly of dynein regulatory complex (DRC) and inner dynein arm (IDA) complexes, which are responsible for ciliary beat regulation, thereby playing a central role in motility in cilia and flagella. Probably acts together with CCDC40 to form a molecular ruler that determines the 96 nanometer (nm) repeat length and arrangements of components in cilia and flagella. Not required for outer dynein arm complexes assembly.</text>
</comment>
<protein>
    <recommendedName>
        <fullName evidence="2">Coiled-coil domain-containing protein 39</fullName>
    </recommendedName>
</protein>
<dbReference type="GO" id="GO:0005930">
    <property type="term" value="C:axoneme"/>
    <property type="evidence" value="ECO:0007669"/>
    <property type="project" value="InterPro"/>
</dbReference>
<dbReference type="GO" id="GO:0060287">
    <property type="term" value="P:epithelial cilium movement involved in determination of left/right asymmetry"/>
    <property type="evidence" value="ECO:0007669"/>
    <property type="project" value="TreeGrafter"/>
</dbReference>
<dbReference type="Pfam" id="PF24161">
    <property type="entry name" value="CCDC39"/>
    <property type="match status" value="1"/>
</dbReference>
<feature type="region of interest" description="Disordered" evidence="6">
    <location>
        <begin position="753"/>
        <end position="833"/>
    </location>
</feature>
<gene>
    <name evidence="7" type="primary">CCD39</name>
    <name evidence="7" type="ORF">TR150458</name>
</gene>
<dbReference type="GO" id="GO:0036159">
    <property type="term" value="P:inner dynein arm assembly"/>
    <property type="evidence" value="ECO:0007669"/>
    <property type="project" value="InterPro"/>
</dbReference>
<evidence type="ECO:0000256" key="3">
    <source>
        <dbReference type="ARBA" id="ARBA00023054"/>
    </source>
</evidence>
<feature type="coiled-coil region" evidence="5">
    <location>
        <begin position="520"/>
        <end position="657"/>
    </location>
</feature>
<dbReference type="PANTHER" id="PTHR18962">
    <property type="entry name" value="COILED-COIL DOMAIN-CONTAINING PROTEIN 39"/>
    <property type="match status" value="1"/>
</dbReference>
<organism evidence="7">
    <name type="scientific">Schistocephalus solidus</name>
    <name type="common">Tapeworm</name>
    <dbReference type="NCBI Taxonomy" id="70667"/>
    <lineage>
        <taxon>Eukaryota</taxon>
        <taxon>Metazoa</taxon>
        <taxon>Spiralia</taxon>
        <taxon>Lophotrochozoa</taxon>
        <taxon>Platyhelminthes</taxon>
        <taxon>Cestoda</taxon>
        <taxon>Eucestoda</taxon>
        <taxon>Diphyllobothriidea</taxon>
        <taxon>Diphyllobothriidae</taxon>
        <taxon>Schistocephalus</taxon>
    </lineage>
</organism>
<sequence>DTLPQRNVGLTVNSDSTHLQYLCSEECRLSTKRMKLQQKLDTAVSKNEVISLRIDNACELSRIENRGRREMLQLWENTVAQMAARDEDYANLGKQYDDKLNELQNARAKLLELEKLLASIVQDIADAKKKRHQLNKQSGDLHDQLQKENEELTTTENDLLTLKKTVEKTSKDLQVAKAENRQMREDLNRMKAHLLDIEDTIAKLKKKLEEVHSDKLSAEDLLKMAEEQLDAEADCQKRMRKKLEKLKVQRFELVEEKRQVEHDLKTTEALMLGSRNTLRGLSRKAKALEVELEKLDKLIYNALLFGHSLEQRISRLEESTAVDEEGAAMEKRIKVLQEELDSRVKSAKILTKMIDQFLNEKQILHMRIAKLKEELALRNDQMDSTRVTILSTQRYMDATTREKNELLVFYNMSRYQLRRTEARLKMTEESTLSAEMQLQTLFALNRELQEESAARMYSLEMELRQVKADYSRINADLTKRKLRLEQLITRYNLESVGIMLQSEDGSAEKAQFIVKALTKHEELRSKGDELDKAVRTAEEELRALENTVLVMVSLNESARGFVSSTTNPQFEEEKKKLREILEESEKVMKQARENRRVFRASVLRFTVEISTLDDEARRLDENAAAHELELMRMTEKNAELEERLNRAERNLTMAMDKVTQSKPKAQLDISVQLLCDFNESLNMLLVRCIRSSPFVTEEVLKRAQELFDSFQLGTPILVGNLANIKQSERVMKNINTSNTSNSVPATVVQLNPNNLLEQPPASRRSSLGSLTPRTQAAPPAPLPTRRDFVSRVTPLSSRSGSGGDLLALRIDSRSISATTRASSSSTPTNRSVK</sequence>
<evidence type="ECO:0000256" key="4">
    <source>
        <dbReference type="ARBA" id="ARBA00045182"/>
    </source>
</evidence>
<proteinExistence type="inferred from homology"/>
<feature type="coiled-coil region" evidence="5">
    <location>
        <begin position="89"/>
        <end position="298"/>
    </location>
</feature>
<dbReference type="AlphaFoldDB" id="A0A0X3NL39"/>
<evidence type="ECO:0000256" key="5">
    <source>
        <dbReference type="SAM" id="Coils"/>
    </source>
</evidence>
<dbReference type="PANTHER" id="PTHR18962:SF0">
    <property type="entry name" value="COILED-COIL DOMAIN-CONTAINING PROTEIN 39"/>
    <property type="match status" value="1"/>
</dbReference>
<evidence type="ECO:0000256" key="2">
    <source>
        <dbReference type="ARBA" id="ARBA00016725"/>
    </source>
</evidence>
<evidence type="ECO:0000313" key="7">
    <source>
        <dbReference type="EMBL" id="JAP40203.1"/>
    </source>
</evidence>
<comment type="similarity">
    <text evidence="1">Belongs to the CCDC39 family.</text>
</comment>
<feature type="compositionally biased region" description="Polar residues" evidence="6">
    <location>
        <begin position="763"/>
        <end position="774"/>
    </location>
</feature>
<evidence type="ECO:0000256" key="1">
    <source>
        <dbReference type="ARBA" id="ARBA00005805"/>
    </source>
</evidence>
<keyword evidence="3 5" id="KW-0175">Coiled coil</keyword>
<feature type="non-terminal residue" evidence="7">
    <location>
        <position position="1"/>
    </location>
</feature>
<name>A0A0X3NL39_SCHSO</name>
<dbReference type="EMBL" id="GEEE01023022">
    <property type="protein sequence ID" value="JAP40203.1"/>
    <property type="molecule type" value="Transcribed_RNA"/>
</dbReference>
<dbReference type="SUPFAM" id="SSF57997">
    <property type="entry name" value="Tropomyosin"/>
    <property type="match status" value="1"/>
</dbReference>
<reference evidence="7" key="1">
    <citation type="submission" date="2016-01" db="EMBL/GenBank/DDBJ databases">
        <title>Reference transcriptome for the parasite Schistocephalus solidus: insights into the molecular evolution of parasitism.</title>
        <authorList>
            <person name="Hebert F.O."/>
            <person name="Grambauer S."/>
            <person name="Barber I."/>
            <person name="Landry C.R."/>
            <person name="Aubin-Horth N."/>
        </authorList>
    </citation>
    <scope>NUCLEOTIDE SEQUENCE</scope>
</reference>
<dbReference type="InterPro" id="IPR033290">
    <property type="entry name" value="CCDC39"/>
</dbReference>
<feature type="compositionally biased region" description="Low complexity" evidence="6">
    <location>
        <begin position="795"/>
        <end position="833"/>
    </location>
</feature>